<gene>
    <name evidence="1" type="ORF">PC117_g14830</name>
</gene>
<proteinExistence type="predicted"/>
<evidence type="ECO:0000313" key="1">
    <source>
        <dbReference type="EMBL" id="KAG2926579.1"/>
    </source>
</evidence>
<dbReference type="Proteomes" id="UP000736787">
    <property type="component" value="Unassembled WGS sequence"/>
</dbReference>
<accession>A0A8T1CPB1</accession>
<comment type="caution">
    <text evidence="1">The sequence shown here is derived from an EMBL/GenBank/DDBJ whole genome shotgun (WGS) entry which is preliminary data.</text>
</comment>
<reference evidence="1" key="1">
    <citation type="submission" date="2018-10" db="EMBL/GenBank/DDBJ databases">
        <title>Effector identification in a new, highly contiguous assembly of the strawberry crown rot pathogen Phytophthora cactorum.</title>
        <authorList>
            <person name="Armitage A.D."/>
            <person name="Nellist C.F."/>
            <person name="Bates H."/>
            <person name="Vickerstaff R.J."/>
            <person name="Harrison R.J."/>
        </authorList>
    </citation>
    <scope>NUCLEOTIDE SEQUENCE</scope>
    <source>
        <strain evidence="1">4040</strain>
    </source>
</reference>
<organism evidence="1 2">
    <name type="scientific">Phytophthora cactorum</name>
    <dbReference type="NCBI Taxonomy" id="29920"/>
    <lineage>
        <taxon>Eukaryota</taxon>
        <taxon>Sar</taxon>
        <taxon>Stramenopiles</taxon>
        <taxon>Oomycota</taxon>
        <taxon>Peronosporomycetes</taxon>
        <taxon>Peronosporales</taxon>
        <taxon>Peronosporaceae</taxon>
        <taxon>Phytophthora</taxon>
    </lineage>
</organism>
<name>A0A8T1CPB1_9STRA</name>
<evidence type="ECO:0000313" key="2">
    <source>
        <dbReference type="Proteomes" id="UP000736787"/>
    </source>
</evidence>
<sequence>MPRQATEHPVTLVNTWRQAQPSVPPKLAALAIVPSILGKTFESWAAFFAFWEQFERQNFVVYPTRDCQTAKLYNGKRTNRPDLQVLHTSITRFVSARVRLGVSKGSLHRKRGQARGALSRLQGNVSSSCRAIRWTRYSR</sequence>
<dbReference type="AlphaFoldDB" id="A0A8T1CPB1"/>
<dbReference type="VEuPathDB" id="FungiDB:PC110_g10461"/>
<dbReference type="EMBL" id="RCMK01000476">
    <property type="protein sequence ID" value="KAG2926579.1"/>
    <property type="molecule type" value="Genomic_DNA"/>
</dbReference>
<protein>
    <submittedName>
        <fullName evidence="1">Uncharacterized protein</fullName>
    </submittedName>
</protein>